<reference evidence="3" key="2">
    <citation type="journal article" date="2017" name="Nat. Plants">
        <title>The Aegilops tauschii genome reveals multiple impacts of transposons.</title>
        <authorList>
            <person name="Zhao G."/>
            <person name="Zou C."/>
            <person name="Li K."/>
            <person name="Wang K."/>
            <person name="Li T."/>
            <person name="Gao L."/>
            <person name="Zhang X."/>
            <person name="Wang H."/>
            <person name="Yang Z."/>
            <person name="Liu X."/>
            <person name="Jiang W."/>
            <person name="Mao L."/>
            <person name="Kong X."/>
            <person name="Jiao Y."/>
            <person name="Jia J."/>
        </authorList>
    </citation>
    <scope>NUCLEOTIDE SEQUENCE [LARGE SCALE GENOMIC DNA]</scope>
    <source>
        <strain evidence="3">cv. AL8/78</strain>
    </source>
</reference>
<sequence length="101" mass="10857">RVKTENAPLRNQIHFPFLRSSRPRLHHELSPSPPRPPLAVGVGTPASPSSAARSKAGPPQAPPQTAGPLYFLDANLPWIGIFDKNHGATPPLFPPSSFLVL</sequence>
<reference evidence="2" key="5">
    <citation type="journal article" date="2021" name="G3 (Bethesda)">
        <title>Aegilops tauschii genome assembly Aet v5.0 features greater sequence contiguity and improved annotation.</title>
        <authorList>
            <person name="Wang L."/>
            <person name="Zhu T."/>
            <person name="Rodriguez J.C."/>
            <person name="Deal K.R."/>
            <person name="Dubcovsky J."/>
            <person name="McGuire P.E."/>
            <person name="Lux T."/>
            <person name="Spannagl M."/>
            <person name="Mayer K.F.X."/>
            <person name="Baldrich P."/>
            <person name="Meyers B.C."/>
            <person name="Huo N."/>
            <person name="Gu Y.Q."/>
            <person name="Zhou H."/>
            <person name="Devos K.M."/>
            <person name="Bennetzen J.L."/>
            <person name="Unver T."/>
            <person name="Budak H."/>
            <person name="Gulick P.J."/>
            <person name="Galiba G."/>
            <person name="Kalapos B."/>
            <person name="Nelson D.R."/>
            <person name="Li P."/>
            <person name="You F.M."/>
            <person name="Luo M.C."/>
            <person name="Dvorak J."/>
        </authorList>
    </citation>
    <scope>NUCLEOTIDE SEQUENCE [LARGE SCALE GENOMIC DNA]</scope>
    <source>
        <strain evidence="2">cv. AL8/78</strain>
    </source>
</reference>
<reference evidence="2" key="3">
    <citation type="journal article" date="2017" name="Nature">
        <title>Genome sequence of the progenitor of the wheat D genome Aegilops tauschii.</title>
        <authorList>
            <person name="Luo M.C."/>
            <person name="Gu Y.Q."/>
            <person name="Puiu D."/>
            <person name="Wang H."/>
            <person name="Twardziok S.O."/>
            <person name="Deal K.R."/>
            <person name="Huo N."/>
            <person name="Zhu T."/>
            <person name="Wang L."/>
            <person name="Wang Y."/>
            <person name="McGuire P.E."/>
            <person name="Liu S."/>
            <person name="Long H."/>
            <person name="Ramasamy R.K."/>
            <person name="Rodriguez J.C."/>
            <person name="Van S.L."/>
            <person name="Yuan L."/>
            <person name="Wang Z."/>
            <person name="Xia Z."/>
            <person name="Xiao L."/>
            <person name="Anderson O.D."/>
            <person name="Ouyang S."/>
            <person name="Liang Y."/>
            <person name="Zimin A.V."/>
            <person name="Pertea G."/>
            <person name="Qi P."/>
            <person name="Bennetzen J.L."/>
            <person name="Dai X."/>
            <person name="Dawson M.W."/>
            <person name="Muller H.G."/>
            <person name="Kugler K."/>
            <person name="Rivarola-Duarte L."/>
            <person name="Spannagl M."/>
            <person name="Mayer K.F.X."/>
            <person name="Lu F.H."/>
            <person name="Bevan M.W."/>
            <person name="Leroy P."/>
            <person name="Li P."/>
            <person name="You F.M."/>
            <person name="Sun Q."/>
            <person name="Liu Z."/>
            <person name="Lyons E."/>
            <person name="Wicker T."/>
            <person name="Salzberg S.L."/>
            <person name="Devos K.M."/>
            <person name="Dvorak J."/>
        </authorList>
    </citation>
    <scope>NUCLEOTIDE SEQUENCE [LARGE SCALE GENOMIC DNA]</scope>
    <source>
        <strain evidence="2">cv. AL8/78</strain>
    </source>
</reference>
<feature type="region of interest" description="Disordered" evidence="1">
    <location>
        <begin position="1"/>
        <end position="68"/>
    </location>
</feature>
<dbReference type="Proteomes" id="UP000015105">
    <property type="component" value="Chromosome 7D"/>
</dbReference>
<name>A0A453RH71_AEGTS</name>
<evidence type="ECO:0000313" key="3">
    <source>
        <dbReference type="Proteomes" id="UP000015105"/>
    </source>
</evidence>
<protein>
    <submittedName>
        <fullName evidence="2">Uncharacterized protein</fullName>
    </submittedName>
</protein>
<accession>A0A453RH71</accession>
<keyword evidence="3" id="KW-1185">Reference proteome</keyword>
<dbReference type="AlphaFoldDB" id="A0A453RH71"/>
<dbReference type="EnsemblPlants" id="AET7Gv20576600.3">
    <property type="protein sequence ID" value="AET7Gv20576600.3"/>
    <property type="gene ID" value="AET7Gv20576600"/>
</dbReference>
<reference evidence="3" key="1">
    <citation type="journal article" date="2014" name="Science">
        <title>Ancient hybridizations among the ancestral genomes of bread wheat.</title>
        <authorList>
            <consortium name="International Wheat Genome Sequencing Consortium,"/>
            <person name="Marcussen T."/>
            <person name="Sandve S.R."/>
            <person name="Heier L."/>
            <person name="Spannagl M."/>
            <person name="Pfeifer M."/>
            <person name="Jakobsen K.S."/>
            <person name="Wulff B.B."/>
            <person name="Steuernagel B."/>
            <person name="Mayer K.F."/>
            <person name="Olsen O.A."/>
        </authorList>
    </citation>
    <scope>NUCLEOTIDE SEQUENCE [LARGE SCALE GENOMIC DNA]</scope>
    <source>
        <strain evidence="3">cv. AL8/78</strain>
    </source>
</reference>
<feature type="compositionally biased region" description="Low complexity" evidence="1">
    <location>
        <begin position="45"/>
        <end position="68"/>
    </location>
</feature>
<evidence type="ECO:0000256" key="1">
    <source>
        <dbReference type="SAM" id="MobiDB-lite"/>
    </source>
</evidence>
<organism evidence="2 3">
    <name type="scientific">Aegilops tauschii subsp. strangulata</name>
    <name type="common">Goatgrass</name>
    <dbReference type="NCBI Taxonomy" id="200361"/>
    <lineage>
        <taxon>Eukaryota</taxon>
        <taxon>Viridiplantae</taxon>
        <taxon>Streptophyta</taxon>
        <taxon>Embryophyta</taxon>
        <taxon>Tracheophyta</taxon>
        <taxon>Spermatophyta</taxon>
        <taxon>Magnoliopsida</taxon>
        <taxon>Liliopsida</taxon>
        <taxon>Poales</taxon>
        <taxon>Poaceae</taxon>
        <taxon>BOP clade</taxon>
        <taxon>Pooideae</taxon>
        <taxon>Triticodae</taxon>
        <taxon>Triticeae</taxon>
        <taxon>Triticinae</taxon>
        <taxon>Aegilops</taxon>
    </lineage>
</organism>
<evidence type="ECO:0000313" key="2">
    <source>
        <dbReference type="EnsemblPlants" id="AET7Gv20576600.3"/>
    </source>
</evidence>
<proteinExistence type="predicted"/>
<reference evidence="2" key="4">
    <citation type="submission" date="2019-03" db="UniProtKB">
        <authorList>
            <consortium name="EnsemblPlants"/>
        </authorList>
    </citation>
    <scope>IDENTIFICATION</scope>
</reference>
<dbReference type="Gramene" id="AET7Gv20576600.3">
    <property type="protein sequence ID" value="AET7Gv20576600.3"/>
    <property type="gene ID" value="AET7Gv20576600"/>
</dbReference>